<dbReference type="Pfam" id="PF21993">
    <property type="entry name" value="TetR_C_13_2"/>
    <property type="match status" value="1"/>
</dbReference>
<dbReference type="SUPFAM" id="SSF48498">
    <property type="entry name" value="Tetracyclin repressor-like, C-terminal domain"/>
    <property type="match status" value="1"/>
</dbReference>
<keyword evidence="7" id="KW-1185">Reference proteome</keyword>
<name>A0A7H0LDH7_9SPHN</name>
<evidence type="ECO:0000256" key="1">
    <source>
        <dbReference type="ARBA" id="ARBA00023015"/>
    </source>
</evidence>
<accession>A0A7H0LDH7</accession>
<dbReference type="PANTHER" id="PTHR47506:SF3">
    <property type="entry name" value="HTH-TYPE TRANSCRIPTIONAL REGULATOR LMRA"/>
    <property type="match status" value="1"/>
</dbReference>
<dbReference type="KEGG" id="spap:H3Z74_12980"/>
<keyword evidence="1" id="KW-0805">Transcription regulation</keyword>
<dbReference type="InterPro" id="IPR001647">
    <property type="entry name" value="HTH_TetR"/>
</dbReference>
<dbReference type="Gene3D" id="1.10.357.10">
    <property type="entry name" value="Tetracycline Repressor, domain 2"/>
    <property type="match status" value="1"/>
</dbReference>
<sequence>MATHETKIRFLRAAGELFRAQGYAGTGLKQIVAEAGAPWGSMYHFFPGGKEQLAVEAILYAGEHYGERMKAAFERAGDPRRAIQGIFANEVQVLKMSDYRDGCPIASTAIDVASTVEAVRSACATVFSDWLELIAEPLGRAGLPPAKAAVCAHFVLSSLEGAIILSRTLASGEPLVSAGGMVDLALERALAGER</sequence>
<evidence type="ECO:0000313" key="7">
    <source>
        <dbReference type="Proteomes" id="UP000516148"/>
    </source>
</evidence>
<reference evidence="6 7" key="1">
    <citation type="submission" date="2020-09" db="EMBL/GenBank/DDBJ databases">
        <title>Sphingomonas sp., a new species isolated from pork steak.</title>
        <authorList>
            <person name="Heidler von Heilborn D."/>
        </authorList>
    </citation>
    <scope>NUCLEOTIDE SEQUENCE [LARGE SCALE GENOMIC DNA]</scope>
    <source>
        <strain evidence="7">S8-3T</strain>
    </source>
</reference>
<dbReference type="PANTHER" id="PTHR47506">
    <property type="entry name" value="TRANSCRIPTIONAL REGULATORY PROTEIN"/>
    <property type="match status" value="1"/>
</dbReference>
<dbReference type="Proteomes" id="UP000516148">
    <property type="component" value="Chromosome"/>
</dbReference>
<evidence type="ECO:0000259" key="4">
    <source>
        <dbReference type="Pfam" id="PF00440"/>
    </source>
</evidence>
<protein>
    <submittedName>
        <fullName evidence="6">TetR/AcrR family transcriptional regulator</fullName>
    </submittedName>
</protein>
<dbReference type="InterPro" id="IPR054156">
    <property type="entry name" value="YxaF_TetR_C"/>
</dbReference>
<evidence type="ECO:0000313" key="6">
    <source>
        <dbReference type="EMBL" id="QNQ07730.1"/>
    </source>
</evidence>
<evidence type="ECO:0000256" key="2">
    <source>
        <dbReference type="ARBA" id="ARBA00023125"/>
    </source>
</evidence>
<evidence type="ECO:0000256" key="3">
    <source>
        <dbReference type="ARBA" id="ARBA00023163"/>
    </source>
</evidence>
<keyword evidence="3" id="KW-0804">Transcription</keyword>
<dbReference type="GO" id="GO:0003677">
    <property type="term" value="F:DNA binding"/>
    <property type="evidence" value="ECO:0007669"/>
    <property type="project" value="UniProtKB-KW"/>
</dbReference>
<dbReference type="InterPro" id="IPR009057">
    <property type="entry name" value="Homeodomain-like_sf"/>
</dbReference>
<dbReference type="InterPro" id="IPR036271">
    <property type="entry name" value="Tet_transcr_reg_TetR-rel_C_sf"/>
</dbReference>
<dbReference type="EMBL" id="CP061038">
    <property type="protein sequence ID" value="QNQ07730.1"/>
    <property type="molecule type" value="Genomic_DNA"/>
</dbReference>
<organism evidence="6 7">
    <name type="scientific">Sphingomonas alpina</name>
    <dbReference type="NCBI Taxonomy" id="653931"/>
    <lineage>
        <taxon>Bacteria</taxon>
        <taxon>Pseudomonadati</taxon>
        <taxon>Pseudomonadota</taxon>
        <taxon>Alphaproteobacteria</taxon>
        <taxon>Sphingomonadales</taxon>
        <taxon>Sphingomonadaceae</taxon>
        <taxon>Sphingomonas</taxon>
    </lineage>
</organism>
<dbReference type="AlphaFoldDB" id="A0A7H0LDH7"/>
<dbReference type="SUPFAM" id="SSF46689">
    <property type="entry name" value="Homeodomain-like"/>
    <property type="match status" value="1"/>
</dbReference>
<evidence type="ECO:0000259" key="5">
    <source>
        <dbReference type="Pfam" id="PF21993"/>
    </source>
</evidence>
<keyword evidence="2" id="KW-0238">DNA-binding</keyword>
<dbReference type="Pfam" id="PF00440">
    <property type="entry name" value="TetR_N"/>
    <property type="match status" value="1"/>
</dbReference>
<dbReference type="RefSeq" id="WP_187760077.1">
    <property type="nucleotide sequence ID" value="NZ_CP061038.1"/>
</dbReference>
<feature type="domain" description="HTH tetR-type" evidence="4">
    <location>
        <begin position="11"/>
        <end position="56"/>
    </location>
</feature>
<feature type="domain" description="Transcriptional regulator LmrA/YxaF-like C-terminal" evidence="5">
    <location>
        <begin position="79"/>
        <end position="178"/>
    </location>
</feature>
<proteinExistence type="predicted"/>
<gene>
    <name evidence="6" type="ORF">H3Z74_12980</name>
</gene>